<dbReference type="AlphaFoldDB" id="A0A5B7HBD6"/>
<organism evidence="2 3">
    <name type="scientific">Portunus trituberculatus</name>
    <name type="common">Swimming crab</name>
    <name type="synonym">Neptunus trituberculatus</name>
    <dbReference type="NCBI Taxonomy" id="210409"/>
    <lineage>
        <taxon>Eukaryota</taxon>
        <taxon>Metazoa</taxon>
        <taxon>Ecdysozoa</taxon>
        <taxon>Arthropoda</taxon>
        <taxon>Crustacea</taxon>
        <taxon>Multicrustacea</taxon>
        <taxon>Malacostraca</taxon>
        <taxon>Eumalacostraca</taxon>
        <taxon>Eucarida</taxon>
        <taxon>Decapoda</taxon>
        <taxon>Pleocyemata</taxon>
        <taxon>Brachyura</taxon>
        <taxon>Eubrachyura</taxon>
        <taxon>Portunoidea</taxon>
        <taxon>Portunidae</taxon>
        <taxon>Portuninae</taxon>
        <taxon>Portunus</taxon>
    </lineage>
</organism>
<accession>A0A5B7HBD6</accession>
<protein>
    <submittedName>
        <fullName evidence="2">Uncharacterized protein</fullName>
    </submittedName>
</protein>
<feature type="compositionally biased region" description="Basic and acidic residues" evidence="1">
    <location>
        <begin position="1"/>
        <end position="14"/>
    </location>
</feature>
<evidence type="ECO:0000313" key="2">
    <source>
        <dbReference type="EMBL" id="MPC68332.1"/>
    </source>
</evidence>
<feature type="region of interest" description="Disordered" evidence="1">
    <location>
        <begin position="54"/>
        <end position="91"/>
    </location>
</feature>
<gene>
    <name evidence="2" type="ORF">E2C01_062533</name>
</gene>
<reference evidence="2 3" key="1">
    <citation type="submission" date="2019-05" db="EMBL/GenBank/DDBJ databases">
        <title>Another draft genome of Portunus trituberculatus and its Hox gene families provides insights of decapod evolution.</title>
        <authorList>
            <person name="Jeong J.-H."/>
            <person name="Song I."/>
            <person name="Kim S."/>
            <person name="Choi T."/>
            <person name="Kim D."/>
            <person name="Ryu S."/>
            <person name="Kim W."/>
        </authorList>
    </citation>
    <scope>NUCLEOTIDE SEQUENCE [LARGE SCALE GENOMIC DNA]</scope>
    <source>
        <tissue evidence="2">Muscle</tissue>
    </source>
</reference>
<proteinExistence type="predicted"/>
<evidence type="ECO:0000313" key="3">
    <source>
        <dbReference type="Proteomes" id="UP000324222"/>
    </source>
</evidence>
<evidence type="ECO:0000256" key="1">
    <source>
        <dbReference type="SAM" id="MobiDB-lite"/>
    </source>
</evidence>
<name>A0A5B7HBD6_PORTR</name>
<comment type="caution">
    <text evidence="2">The sequence shown here is derived from an EMBL/GenBank/DDBJ whole genome shotgun (WGS) entry which is preliminary data.</text>
</comment>
<sequence length="114" mass="13042">MSGRDQELRRSTEARRRRQGGKVEAVKMDNKDIECRKSPPSPLARSNTLHANINRPGQFFFPRTTSSTQTAVGGRARGGWRGRGRCGRRRRRQRRVSAWPLFAAIRNTTIVLRP</sequence>
<dbReference type="EMBL" id="VSRR010027665">
    <property type="protein sequence ID" value="MPC68332.1"/>
    <property type="molecule type" value="Genomic_DNA"/>
</dbReference>
<keyword evidence="3" id="KW-1185">Reference proteome</keyword>
<feature type="region of interest" description="Disordered" evidence="1">
    <location>
        <begin position="1"/>
        <end position="28"/>
    </location>
</feature>
<feature type="compositionally biased region" description="Basic residues" evidence="1">
    <location>
        <begin position="78"/>
        <end position="91"/>
    </location>
</feature>
<dbReference type="Proteomes" id="UP000324222">
    <property type="component" value="Unassembled WGS sequence"/>
</dbReference>